<accession>A0A226X004</accession>
<dbReference type="EMBL" id="MTHB01000125">
    <property type="protein sequence ID" value="OXC76449.1"/>
    <property type="molecule type" value="Genomic_DNA"/>
</dbReference>
<sequence length="41" mass="4488">MSLYSNSLFSKCGAGYFMLVADGPAIGEQHASRDDSMRNFI</sequence>
<comment type="caution">
    <text evidence="1">The sequence shown here is derived from an EMBL/GenBank/DDBJ whole genome shotgun (WGS) entry which is preliminary data.</text>
</comment>
<dbReference type="Proteomes" id="UP000214720">
    <property type="component" value="Unassembled WGS sequence"/>
</dbReference>
<dbReference type="AlphaFoldDB" id="A0A226X004"/>
<name>A0A226X004_CABSO</name>
<proteinExistence type="predicted"/>
<evidence type="ECO:0000313" key="1">
    <source>
        <dbReference type="EMBL" id="OXC76449.1"/>
    </source>
</evidence>
<protein>
    <submittedName>
        <fullName evidence="1">Uncharacterized protein</fullName>
    </submittedName>
</protein>
<gene>
    <name evidence="1" type="ORF">BSU04_21815</name>
</gene>
<reference evidence="2" key="1">
    <citation type="submission" date="2017-01" db="EMBL/GenBank/DDBJ databases">
        <title>Genome Analysis of Deinococcus marmoris KOPRI26562.</title>
        <authorList>
            <person name="Kim J.H."/>
            <person name="Oh H.-M."/>
        </authorList>
    </citation>
    <scope>NUCLEOTIDE SEQUENCE [LARGE SCALE GENOMIC DNA]</scope>
    <source>
        <strain evidence="2">PAMC 26633</strain>
    </source>
</reference>
<organism evidence="1 2">
    <name type="scientific">Caballeronia sordidicola</name>
    <name type="common">Burkholderia sordidicola</name>
    <dbReference type="NCBI Taxonomy" id="196367"/>
    <lineage>
        <taxon>Bacteria</taxon>
        <taxon>Pseudomonadati</taxon>
        <taxon>Pseudomonadota</taxon>
        <taxon>Betaproteobacteria</taxon>
        <taxon>Burkholderiales</taxon>
        <taxon>Burkholderiaceae</taxon>
        <taxon>Caballeronia</taxon>
    </lineage>
</organism>
<evidence type="ECO:0000313" key="2">
    <source>
        <dbReference type="Proteomes" id="UP000214720"/>
    </source>
</evidence>